<dbReference type="Proteomes" id="UP001190700">
    <property type="component" value="Unassembled WGS sequence"/>
</dbReference>
<gene>
    <name evidence="1" type="ORF">CYMTET_54434</name>
</gene>
<dbReference type="AlphaFoldDB" id="A0AAE0BGA5"/>
<accession>A0AAE0BGA5</accession>
<name>A0AAE0BGA5_9CHLO</name>
<reference evidence="1 2" key="1">
    <citation type="journal article" date="2015" name="Genome Biol. Evol.">
        <title>Comparative Genomics of a Bacterivorous Green Alga Reveals Evolutionary Causalities and Consequences of Phago-Mixotrophic Mode of Nutrition.</title>
        <authorList>
            <person name="Burns J.A."/>
            <person name="Paasch A."/>
            <person name="Narechania A."/>
            <person name="Kim E."/>
        </authorList>
    </citation>
    <scope>NUCLEOTIDE SEQUENCE [LARGE SCALE GENOMIC DNA]</scope>
    <source>
        <strain evidence="1 2">PLY_AMNH</strain>
    </source>
</reference>
<keyword evidence="2" id="KW-1185">Reference proteome</keyword>
<dbReference type="EMBL" id="LGRX02035309">
    <property type="protein sequence ID" value="KAK3235353.1"/>
    <property type="molecule type" value="Genomic_DNA"/>
</dbReference>
<organism evidence="1 2">
    <name type="scientific">Cymbomonas tetramitiformis</name>
    <dbReference type="NCBI Taxonomy" id="36881"/>
    <lineage>
        <taxon>Eukaryota</taxon>
        <taxon>Viridiplantae</taxon>
        <taxon>Chlorophyta</taxon>
        <taxon>Pyramimonadophyceae</taxon>
        <taxon>Pyramimonadales</taxon>
        <taxon>Pyramimonadaceae</taxon>
        <taxon>Cymbomonas</taxon>
    </lineage>
</organism>
<sequence length="73" mass="8350">MPNLQQRAAAASRSHSRHVRGWFSDIRESYIQGVLASQRGTFAKLINYSPPRDERELRKVDHSTSASNVVWIL</sequence>
<evidence type="ECO:0000313" key="1">
    <source>
        <dbReference type="EMBL" id="KAK3235353.1"/>
    </source>
</evidence>
<proteinExistence type="predicted"/>
<protein>
    <submittedName>
        <fullName evidence="1">Uncharacterized protein</fullName>
    </submittedName>
</protein>
<evidence type="ECO:0000313" key="2">
    <source>
        <dbReference type="Proteomes" id="UP001190700"/>
    </source>
</evidence>
<comment type="caution">
    <text evidence="1">The sequence shown here is derived from an EMBL/GenBank/DDBJ whole genome shotgun (WGS) entry which is preliminary data.</text>
</comment>